<evidence type="ECO:0000256" key="1">
    <source>
        <dbReference type="SAM" id="MobiDB-lite"/>
    </source>
</evidence>
<dbReference type="EMBL" id="JADCKQ010000004">
    <property type="protein sequence ID" value="MBI1493433.1"/>
    <property type="molecule type" value="Genomic_DNA"/>
</dbReference>
<feature type="region of interest" description="Disordered" evidence="1">
    <location>
        <begin position="1"/>
        <end position="24"/>
    </location>
</feature>
<reference evidence="3" key="1">
    <citation type="submission" date="2020-10" db="EMBL/GenBank/DDBJ databases">
        <title>Paenihalocynthiibacter styelae gen. nov., sp. nov., isolated from stalked sea squirt Styela clava.</title>
        <authorList>
            <person name="Kim Y.-O."/>
            <person name="Yoon J.-H."/>
        </authorList>
    </citation>
    <scope>NUCLEOTIDE SEQUENCE</scope>
    <source>
        <strain evidence="3">MYP1-1</strain>
    </source>
</reference>
<dbReference type="Proteomes" id="UP000640583">
    <property type="component" value="Unassembled WGS sequence"/>
</dbReference>
<gene>
    <name evidence="3" type="ORF">H1D41_07285</name>
</gene>
<protein>
    <submittedName>
        <fullName evidence="3">Uncharacterized protein</fullName>
    </submittedName>
</protein>
<evidence type="ECO:0000256" key="2">
    <source>
        <dbReference type="SAM" id="Phobius"/>
    </source>
</evidence>
<keyword evidence="4" id="KW-1185">Reference proteome</keyword>
<keyword evidence="2" id="KW-0472">Membrane</keyword>
<evidence type="ECO:0000313" key="4">
    <source>
        <dbReference type="Proteomes" id="UP000640583"/>
    </source>
</evidence>
<evidence type="ECO:0000313" key="3">
    <source>
        <dbReference type="EMBL" id="MBI1493433.1"/>
    </source>
</evidence>
<feature type="transmembrane region" description="Helical" evidence="2">
    <location>
        <begin position="45"/>
        <end position="68"/>
    </location>
</feature>
<keyword evidence="2" id="KW-1133">Transmembrane helix</keyword>
<accession>A0A8J7IIP8</accession>
<dbReference type="AlphaFoldDB" id="A0A8J7IIP8"/>
<feature type="compositionally biased region" description="Polar residues" evidence="1">
    <location>
        <begin position="1"/>
        <end position="11"/>
    </location>
</feature>
<name>A0A8J7IIP8_9RHOB</name>
<dbReference type="RefSeq" id="WP_228848265.1">
    <property type="nucleotide sequence ID" value="NZ_JADCKQ010000004.1"/>
</dbReference>
<keyword evidence="2" id="KW-0812">Transmembrane</keyword>
<organism evidence="3 4">
    <name type="scientific">Halocynthiibacter styelae</name>
    <dbReference type="NCBI Taxonomy" id="2761955"/>
    <lineage>
        <taxon>Bacteria</taxon>
        <taxon>Pseudomonadati</taxon>
        <taxon>Pseudomonadota</taxon>
        <taxon>Alphaproteobacteria</taxon>
        <taxon>Rhodobacterales</taxon>
        <taxon>Paracoccaceae</taxon>
        <taxon>Halocynthiibacter</taxon>
    </lineage>
</organism>
<comment type="caution">
    <text evidence="3">The sequence shown here is derived from an EMBL/GenBank/DDBJ whole genome shotgun (WGS) entry which is preliminary data.</text>
</comment>
<proteinExistence type="predicted"/>
<sequence>MSNQTEINRLTRNAGHPNPYDLGGFDWTQHEKEMVKLKRRETRDILLALTASFALALMVGSCVSKATAQAAYDAVNFETAEWRMP</sequence>